<name>A0A5B9ML00_9BACT</name>
<sequence length="461" mass="50989">MSFSVYEHCAASESLDLGEIPSHWDAKPLKRIADIDSSGCYGVDEEEGDIGLPVATTAQIDADGRFVVDEMPRRGFTQDEVDRYSCEDGDILVVKSSGSATNIISGKAGLVDEDTPLFIFSNFLMRIRPNRTKALPSFVYAVLRSHLTRQRVEQMCSTTTYPNLQVPEYSSALIPVPPPDEQKAIASFLDVETSKIDALVSEQRCLIELLKEKRQAVISHAVTKGLNPNAPMKPSGIPWLGDVPQHWEVIPVKFGITKISQGFSPQCHSEPASENEWGVVKVGCCNEFDLNELEQKALPSEVDPISEYEVKNGDILMSRGNTLDLVGSASLVQNVRPRLLLCDLVYRFRALDDEFNSAFLVYSLRSVNVRSQIECNAVGSSSTMKKVSQELVRNILVCRPPIEEQSEIAKNLHEQAETFSQLQAEAERAIELLKERRTALISAAVTGKIDVREFAAKEAVA</sequence>
<dbReference type="Gene3D" id="3.90.220.20">
    <property type="entry name" value="DNA methylase specificity domains"/>
    <property type="match status" value="2"/>
</dbReference>
<gene>
    <name evidence="5" type="primary">hsdS</name>
    <name evidence="5" type="ORF">Mal15_56810</name>
</gene>
<dbReference type="InterPro" id="IPR044946">
    <property type="entry name" value="Restrct_endonuc_typeI_TRD_sf"/>
</dbReference>
<evidence type="ECO:0000256" key="3">
    <source>
        <dbReference type="ARBA" id="ARBA00023125"/>
    </source>
</evidence>
<dbReference type="GO" id="GO:0003677">
    <property type="term" value="F:DNA binding"/>
    <property type="evidence" value="ECO:0007669"/>
    <property type="project" value="UniProtKB-KW"/>
</dbReference>
<dbReference type="Proteomes" id="UP000321353">
    <property type="component" value="Chromosome"/>
</dbReference>
<dbReference type="Pfam" id="PF01420">
    <property type="entry name" value="Methylase_S"/>
    <property type="match status" value="2"/>
</dbReference>
<dbReference type="PANTHER" id="PTHR43140:SF1">
    <property type="entry name" value="TYPE I RESTRICTION ENZYME ECOKI SPECIFICITY SUBUNIT"/>
    <property type="match status" value="1"/>
</dbReference>
<dbReference type="InterPro" id="IPR000055">
    <property type="entry name" value="Restrct_endonuc_typeI_TRD"/>
</dbReference>
<accession>A0A5B9ML00</accession>
<keyword evidence="6" id="KW-1185">Reference proteome</keyword>
<organism evidence="5 6">
    <name type="scientific">Stieleria maiorica</name>
    <dbReference type="NCBI Taxonomy" id="2795974"/>
    <lineage>
        <taxon>Bacteria</taxon>
        <taxon>Pseudomonadati</taxon>
        <taxon>Planctomycetota</taxon>
        <taxon>Planctomycetia</taxon>
        <taxon>Pirellulales</taxon>
        <taxon>Pirellulaceae</taxon>
        <taxon>Stieleria</taxon>
    </lineage>
</organism>
<proteinExistence type="inferred from homology"/>
<dbReference type="AlphaFoldDB" id="A0A5B9ML00"/>
<dbReference type="KEGG" id="smam:Mal15_56810"/>
<protein>
    <submittedName>
        <fullName evidence="5">Type-1 restriction enzyme EcoKI specificity protein</fullName>
    </submittedName>
</protein>
<dbReference type="EMBL" id="CP036264">
    <property type="protein sequence ID" value="QEG01604.1"/>
    <property type="molecule type" value="Genomic_DNA"/>
</dbReference>
<keyword evidence="2" id="KW-0680">Restriction system</keyword>
<evidence type="ECO:0000259" key="4">
    <source>
        <dbReference type="Pfam" id="PF01420"/>
    </source>
</evidence>
<dbReference type="InterPro" id="IPR051212">
    <property type="entry name" value="Type-I_RE_S_subunit"/>
</dbReference>
<feature type="domain" description="Type I restriction modification DNA specificity" evidence="4">
    <location>
        <begin position="289"/>
        <end position="417"/>
    </location>
</feature>
<reference evidence="5 6" key="1">
    <citation type="submission" date="2019-02" db="EMBL/GenBank/DDBJ databases">
        <title>Planctomycetal bacteria perform biofilm scaping via a novel small molecule.</title>
        <authorList>
            <person name="Jeske O."/>
            <person name="Boedeker C."/>
            <person name="Wiegand S."/>
            <person name="Breitling P."/>
            <person name="Kallscheuer N."/>
            <person name="Jogler M."/>
            <person name="Rohde M."/>
            <person name="Petersen J."/>
            <person name="Medema M.H."/>
            <person name="Surup F."/>
            <person name="Jogler C."/>
        </authorList>
    </citation>
    <scope>NUCLEOTIDE SEQUENCE [LARGE SCALE GENOMIC DNA]</scope>
    <source>
        <strain evidence="5 6">Mal15</strain>
    </source>
</reference>
<comment type="similarity">
    <text evidence="1">Belongs to the type-I restriction system S methylase family.</text>
</comment>
<feature type="domain" description="Type I restriction modification DNA specificity" evidence="4">
    <location>
        <begin position="21"/>
        <end position="194"/>
    </location>
</feature>
<evidence type="ECO:0000256" key="2">
    <source>
        <dbReference type="ARBA" id="ARBA00022747"/>
    </source>
</evidence>
<keyword evidence="3" id="KW-0238">DNA-binding</keyword>
<dbReference type="GO" id="GO:0009307">
    <property type="term" value="P:DNA restriction-modification system"/>
    <property type="evidence" value="ECO:0007669"/>
    <property type="project" value="UniProtKB-KW"/>
</dbReference>
<dbReference type="PANTHER" id="PTHR43140">
    <property type="entry name" value="TYPE-1 RESTRICTION ENZYME ECOKI SPECIFICITY PROTEIN"/>
    <property type="match status" value="1"/>
</dbReference>
<dbReference type="SUPFAM" id="SSF116734">
    <property type="entry name" value="DNA methylase specificity domain"/>
    <property type="match status" value="2"/>
</dbReference>
<dbReference type="Gene3D" id="1.10.287.1120">
    <property type="entry name" value="Bipartite methylase S protein"/>
    <property type="match status" value="1"/>
</dbReference>
<dbReference type="REBASE" id="355460">
    <property type="entry name" value="S.PbaMal15ORF56820P"/>
</dbReference>
<evidence type="ECO:0000313" key="5">
    <source>
        <dbReference type="EMBL" id="QEG01604.1"/>
    </source>
</evidence>
<evidence type="ECO:0000313" key="6">
    <source>
        <dbReference type="Proteomes" id="UP000321353"/>
    </source>
</evidence>
<dbReference type="RefSeq" id="WP_147870663.1">
    <property type="nucleotide sequence ID" value="NZ_CP036264.1"/>
</dbReference>
<evidence type="ECO:0000256" key="1">
    <source>
        <dbReference type="ARBA" id="ARBA00010923"/>
    </source>
</evidence>
<dbReference type="CDD" id="cd17261">
    <property type="entry name" value="RMtype1_S_EcoKI-TRD2-CR2_like"/>
    <property type="match status" value="1"/>
</dbReference>